<dbReference type="OrthoDB" id="8810115at2"/>
<name>A0A2P1NIN3_9BURK</name>
<evidence type="ECO:0000313" key="2">
    <source>
        <dbReference type="EMBL" id="AVP56917.1"/>
    </source>
</evidence>
<feature type="signal peptide" evidence="1">
    <location>
        <begin position="1"/>
        <end position="22"/>
    </location>
</feature>
<keyword evidence="1" id="KW-0732">Signal</keyword>
<dbReference type="PROSITE" id="PS51257">
    <property type="entry name" value="PROKAR_LIPOPROTEIN"/>
    <property type="match status" value="1"/>
</dbReference>
<evidence type="ECO:0008006" key="4">
    <source>
        <dbReference type="Google" id="ProtNLM"/>
    </source>
</evidence>
<feature type="chain" id="PRO_5015117322" description="Lipoprotein" evidence="1">
    <location>
        <begin position="23"/>
        <end position="167"/>
    </location>
</feature>
<dbReference type="RefSeq" id="WP_106845474.1">
    <property type="nucleotide sequence ID" value="NZ_CP027792.1"/>
</dbReference>
<dbReference type="EMBL" id="CP027792">
    <property type="protein sequence ID" value="AVP56917.1"/>
    <property type="molecule type" value="Genomic_DNA"/>
</dbReference>
<proteinExistence type="predicted"/>
<keyword evidence="3" id="KW-1185">Reference proteome</keyword>
<reference evidence="3" key="1">
    <citation type="submission" date="2018-03" db="EMBL/GenBank/DDBJ databases">
        <title>Genome sequencing of Melaminivora sp. strain SC2-7.</title>
        <authorList>
            <person name="Kim S.-J."/>
            <person name="Heo J."/>
            <person name="Ahn J.-H."/>
            <person name="Kwon S.-W."/>
        </authorList>
    </citation>
    <scope>NUCLEOTIDE SEQUENCE [LARGE SCALE GENOMIC DNA]</scope>
    <source>
        <strain evidence="3">SC2-7</strain>
    </source>
</reference>
<protein>
    <recommendedName>
        <fullName evidence="4">Lipoprotein</fullName>
    </recommendedName>
</protein>
<gene>
    <name evidence="2" type="ORF">C7H73_04035</name>
</gene>
<dbReference type="AlphaFoldDB" id="A0A2P1NIN3"/>
<dbReference type="KEGG" id="melm:C7H73_04035"/>
<evidence type="ECO:0000313" key="3">
    <source>
        <dbReference type="Proteomes" id="UP000241829"/>
    </source>
</evidence>
<evidence type="ECO:0000256" key="1">
    <source>
        <dbReference type="SAM" id="SignalP"/>
    </source>
</evidence>
<accession>A0A2P1NIN3</accession>
<organism evidence="2 3">
    <name type="scientific">Pulveribacter suum</name>
    <dbReference type="NCBI Taxonomy" id="2116657"/>
    <lineage>
        <taxon>Bacteria</taxon>
        <taxon>Pseudomonadati</taxon>
        <taxon>Pseudomonadota</taxon>
        <taxon>Betaproteobacteria</taxon>
        <taxon>Burkholderiales</taxon>
        <taxon>Comamonadaceae</taxon>
        <taxon>Pulveribacter</taxon>
    </lineage>
</organism>
<dbReference type="Proteomes" id="UP000241829">
    <property type="component" value="Chromosome"/>
</dbReference>
<sequence>MNTIARNACTLLATTATAFLLAACGGGNDDDPTPSERTGVLTVTGATAPGFDGIYGDGNVNLTGVEKNDPIGSKPEVCAFKFDGINRVAGAGQASGDVRYRPDAGVVYEAYLTFMGSEFGSSDWSDVSVVRSTDRIRLAGKVLENDKGVKITVSGLIPMRGNRPGGC</sequence>